<dbReference type="HOGENOM" id="CLU_1287386_0_0_5"/>
<dbReference type="Proteomes" id="UP000018542">
    <property type="component" value="Chromosome"/>
</dbReference>
<organism evidence="1 2">
    <name type="scientific">Hyphomicrobium nitrativorans NL23</name>
    <dbReference type="NCBI Taxonomy" id="1029756"/>
    <lineage>
        <taxon>Bacteria</taxon>
        <taxon>Pseudomonadati</taxon>
        <taxon>Pseudomonadota</taxon>
        <taxon>Alphaproteobacteria</taxon>
        <taxon>Hyphomicrobiales</taxon>
        <taxon>Hyphomicrobiaceae</taxon>
        <taxon>Hyphomicrobium</taxon>
    </lineage>
</organism>
<dbReference type="RefSeq" id="WP_023787684.1">
    <property type="nucleotide sequence ID" value="NC_022997.1"/>
</dbReference>
<dbReference type="STRING" id="1029756.W911_11705"/>
<dbReference type="PATRIC" id="fig|1029756.8.peg.2430"/>
<protein>
    <submittedName>
        <fullName evidence="1">Uncharacterized protein</fullName>
    </submittedName>
</protein>
<keyword evidence="2" id="KW-1185">Reference proteome</keyword>
<sequence length="214" mass="23202">MRKATTLGLLAAALIPLSLDQQSPSHAGDAVALPTLAETSEIHAKIQTILFTMERNGEIARSMQRAAKARERDRAALLTRELAARAYDRRRATETAPYRLDDSHMMAFTAERNTEIRRSLAAYRTARETRLQEIASNKARDGLAAATREAETLISQARATDEPMWTTLGRLAPLIASTSTIEPPAIQIATAKSAIETGSIEQPAIIGPCATPSP</sequence>
<dbReference type="KEGG" id="hni:W911_11705"/>
<gene>
    <name evidence="1" type="ORF">W911_11705</name>
</gene>
<dbReference type="EMBL" id="CP006912">
    <property type="protein sequence ID" value="AHB50230.1"/>
    <property type="molecule type" value="Genomic_DNA"/>
</dbReference>
<accession>V5SJG2</accession>
<evidence type="ECO:0000313" key="1">
    <source>
        <dbReference type="EMBL" id="AHB50230.1"/>
    </source>
</evidence>
<evidence type="ECO:0000313" key="2">
    <source>
        <dbReference type="Proteomes" id="UP000018542"/>
    </source>
</evidence>
<reference evidence="1 2" key="1">
    <citation type="journal article" date="2014" name="Genome Announc.">
        <title>Complete Genome Sequence of Hyphomicrobium nitrativorans Strain NL23, a Denitrifying Bacterium Isolated from Biofilm of a Methanol-Fed Denitrification System Treating Seawater at the Montreal Biodome.</title>
        <authorList>
            <person name="Martineau C."/>
            <person name="Villeneuve C."/>
            <person name="Mauffrey F."/>
            <person name="Villemur R."/>
        </authorList>
    </citation>
    <scope>NUCLEOTIDE SEQUENCE [LARGE SCALE GENOMIC DNA]</scope>
    <source>
        <strain evidence="1">NL23</strain>
    </source>
</reference>
<dbReference type="AlphaFoldDB" id="V5SJG2"/>
<name>V5SJG2_9HYPH</name>
<proteinExistence type="predicted"/>